<name>A0A7X1AW10_9BACT</name>
<evidence type="ECO:0000256" key="2">
    <source>
        <dbReference type="SAM" id="SignalP"/>
    </source>
</evidence>
<evidence type="ECO:0000313" key="3">
    <source>
        <dbReference type="EMBL" id="MBC2601006.1"/>
    </source>
</evidence>
<reference evidence="3 4" key="1">
    <citation type="submission" date="2020-07" db="EMBL/GenBank/DDBJ databases">
        <authorList>
            <person name="Feng X."/>
        </authorList>
    </citation>
    <scope>NUCLEOTIDE SEQUENCE [LARGE SCALE GENOMIC DNA]</scope>
    <source>
        <strain evidence="3 4">JCM14086</strain>
    </source>
</reference>
<dbReference type="RefSeq" id="WP_185691735.1">
    <property type="nucleotide sequence ID" value="NZ_JACHVA010000043.1"/>
</dbReference>
<feature type="chain" id="PRO_5031111260" description="Porin" evidence="2">
    <location>
        <begin position="25"/>
        <end position="393"/>
    </location>
</feature>
<dbReference type="Proteomes" id="UP000525652">
    <property type="component" value="Unassembled WGS sequence"/>
</dbReference>
<keyword evidence="2" id="KW-0732">Signal</keyword>
<accession>A0A7X1AW10</accession>
<feature type="signal peptide" evidence="2">
    <location>
        <begin position="1"/>
        <end position="24"/>
    </location>
</feature>
<gene>
    <name evidence="3" type="ORF">H5P30_04345</name>
</gene>
<organism evidence="3 4">
    <name type="scientific">Puniceicoccus vermicola</name>
    <dbReference type="NCBI Taxonomy" id="388746"/>
    <lineage>
        <taxon>Bacteria</taxon>
        <taxon>Pseudomonadati</taxon>
        <taxon>Verrucomicrobiota</taxon>
        <taxon>Opitutia</taxon>
        <taxon>Puniceicoccales</taxon>
        <taxon>Puniceicoccaceae</taxon>
        <taxon>Puniceicoccus</taxon>
    </lineage>
</organism>
<comment type="caution">
    <text evidence="3">The sequence shown here is derived from an EMBL/GenBank/DDBJ whole genome shotgun (WGS) entry which is preliminary data.</text>
</comment>
<evidence type="ECO:0000313" key="4">
    <source>
        <dbReference type="Proteomes" id="UP000525652"/>
    </source>
</evidence>
<feature type="compositionally biased region" description="Basic and acidic residues" evidence="1">
    <location>
        <begin position="37"/>
        <end position="61"/>
    </location>
</feature>
<evidence type="ECO:0008006" key="5">
    <source>
        <dbReference type="Google" id="ProtNLM"/>
    </source>
</evidence>
<keyword evidence="4" id="KW-1185">Reference proteome</keyword>
<protein>
    <recommendedName>
        <fullName evidence="5">Porin</fullName>
    </recommendedName>
</protein>
<proteinExistence type="predicted"/>
<dbReference type="AlphaFoldDB" id="A0A7X1AW10"/>
<feature type="region of interest" description="Disordered" evidence="1">
    <location>
        <begin position="82"/>
        <end position="109"/>
    </location>
</feature>
<feature type="compositionally biased region" description="Basic and acidic residues" evidence="1">
    <location>
        <begin position="96"/>
        <end position="106"/>
    </location>
</feature>
<evidence type="ECO:0000256" key="1">
    <source>
        <dbReference type="SAM" id="MobiDB-lite"/>
    </source>
</evidence>
<sequence>MRLIRFQLWLTTALAAVLPSLASASLNAWSQGWPEEPQIRQKAEVPEASEAFRKEAEKEASEASEWGGWGLKTASGDFFEETPEYAGHDWPQTQQPRRENGDRDYDTASDVRNGPNVYTYVVQNPWTYFDSLGLFVDEWEASLQFSFGFGSSSGPTFSAGVSLSTNTDLGDSAKLINDVNFRFYGGGQGTRNDFYSTSYDATFSSQVIVGSGQGDGLPIQTLNRQTQSNFENTFDSSIGIGGMVNYNDATSDVTTHHLVSGRTGNVSITYQNDMGYLPGLPLSFGDLVGTDQAWTASATLSTTSLSLGYQQFTGIPDYDFGGGEGTLYPQSYDQEMLNRAEHFLTFPAGNGALTTGFTGPHSGQNAVHLVKDLPSFKNTSDTEITIDKEIKVD</sequence>
<feature type="region of interest" description="Disordered" evidence="1">
    <location>
        <begin position="37"/>
        <end position="70"/>
    </location>
</feature>
<dbReference type="EMBL" id="JACHVA010000043">
    <property type="protein sequence ID" value="MBC2601006.1"/>
    <property type="molecule type" value="Genomic_DNA"/>
</dbReference>